<evidence type="ECO:0000313" key="2">
    <source>
        <dbReference type="EMBL" id="MDT0602990.1"/>
    </source>
</evidence>
<dbReference type="EMBL" id="JAVRIF010000002">
    <property type="protein sequence ID" value="MDT0602990.1"/>
    <property type="molecule type" value="Genomic_DNA"/>
</dbReference>
<keyword evidence="1" id="KW-1133">Transmembrane helix</keyword>
<feature type="transmembrane region" description="Helical" evidence="1">
    <location>
        <begin position="47"/>
        <end position="69"/>
    </location>
</feature>
<sequence>MLKVNKKLWSFNFGCLIAFSFVWLVSFGNTAPVPEVLHPHTFFILDYYSGLVTALSAIMITALMVIIMGKGFNLCASEHPFWLILPSLCFIALTTLSAFELLTSMLFAVIPALMVMVSTAVVFRLTKRKLKTI</sequence>
<keyword evidence="1" id="KW-0472">Membrane</keyword>
<evidence type="ECO:0000313" key="3">
    <source>
        <dbReference type="Proteomes" id="UP001266357"/>
    </source>
</evidence>
<keyword evidence="1" id="KW-0812">Transmembrane</keyword>
<name>A0ABU2ZZQ3_9GAMM</name>
<gene>
    <name evidence="2" type="ORF">RM573_05240</name>
</gene>
<dbReference type="RefSeq" id="WP_311578273.1">
    <property type="nucleotide sequence ID" value="NZ_JAVRIF010000002.1"/>
</dbReference>
<proteinExistence type="predicted"/>
<reference evidence="2 3" key="1">
    <citation type="submission" date="2023-09" db="EMBL/GenBank/DDBJ databases">
        <authorList>
            <person name="Rey-Velasco X."/>
        </authorList>
    </citation>
    <scope>NUCLEOTIDE SEQUENCE [LARGE SCALE GENOMIC DNA]</scope>
    <source>
        <strain evidence="2 3">W431</strain>
    </source>
</reference>
<feature type="transmembrane region" description="Helical" evidence="1">
    <location>
        <begin position="81"/>
        <end position="99"/>
    </location>
</feature>
<dbReference type="Proteomes" id="UP001266357">
    <property type="component" value="Unassembled WGS sequence"/>
</dbReference>
<protein>
    <submittedName>
        <fullName evidence="2">Uncharacterized protein</fullName>
    </submittedName>
</protein>
<accession>A0ABU2ZZQ3</accession>
<comment type="caution">
    <text evidence="2">The sequence shown here is derived from an EMBL/GenBank/DDBJ whole genome shotgun (WGS) entry which is preliminary data.</text>
</comment>
<keyword evidence="3" id="KW-1185">Reference proteome</keyword>
<feature type="transmembrane region" description="Helical" evidence="1">
    <location>
        <begin position="9"/>
        <end position="27"/>
    </location>
</feature>
<feature type="transmembrane region" description="Helical" evidence="1">
    <location>
        <begin position="105"/>
        <end position="125"/>
    </location>
</feature>
<organism evidence="2 3">
    <name type="scientific">Thalassotalea castellviae</name>
    <dbReference type="NCBI Taxonomy" id="3075612"/>
    <lineage>
        <taxon>Bacteria</taxon>
        <taxon>Pseudomonadati</taxon>
        <taxon>Pseudomonadota</taxon>
        <taxon>Gammaproteobacteria</taxon>
        <taxon>Alteromonadales</taxon>
        <taxon>Colwelliaceae</taxon>
        <taxon>Thalassotalea</taxon>
    </lineage>
</organism>
<evidence type="ECO:0000256" key="1">
    <source>
        <dbReference type="SAM" id="Phobius"/>
    </source>
</evidence>